<organism evidence="2 3">
    <name type="scientific">Legionella antarctica</name>
    <dbReference type="NCBI Taxonomy" id="2708020"/>
    <lineage>
        <taxon>Bacteria</taxon>
        <taxon>Pseudomonadati</taxon>
        <taxon>Pseudomonadota</taxon>
        <taxon>Gammaproteobacteria</taxon>
        <taxon>Legionellales</taxon>
        <taxon>Legionellaceae</taxon>
        <taxon>Legionella</taxon>
    </lineage>
</organism>
<keyword evidence="3" id="KW-1185">Reference proteome</keyword>
<dbReference type="KEGG" id="lant:TUM19329_09900"/>
<feature type="compositionally biased region" description="Low complexity" evidence="1">
    <location>
        <begin position="33"/>
        <end position="42"/>
    </location>
</feature>
<dbReference type="RefSeq" id="WP_173236468.1">
    <property type="nucleotide sequence ID" value="NZ_AP022839.1"/>
</dbReference>
<sequence>MDNKLHGELTVEERNRIQSSLVEIYKEKINSSLNPLSSQPPSIGNLKEARDQRQSTISEVLKSPDLNLEDCQNLDKIAAHANINIGAVFWTQKKVF</sequence>
<reference evidence="2" key="1">
    <citation type="journal article" date="2020" name="Microbiol. Resour. Announc.">
        <title>Complete Genome Sequence of Novel Psychrotolerant Legionella Strain TUM19329, Isolated from Antarctic Lake Sediment.</title>
        <authorList>
            <person name="Shimada S."/>
            <person name="Nakai R."/>
            <person name="Aoki K."/>
            <person name="Shimoeda N."/>
            <person name="Ohno G."/>
            <person name="Miyazaki Y."/>
            <person name="Kudoh S."/>
            <person name="Imura S."/>
            <person name="Watanabe K."/>
            <person name="Ishii Y."/>
            <person name="Tateda K."/>
        </authorList>
    </citation>
    <scope>NUCLEOTIDE SEQUENCE [LARGE SCALE GENOMIC DNA]</scope>
    <source>
        <strain evidence="2">TUM19329</strain>
    </source>
</reference>
<evidence type="ECO:0000313" key="2">
    <source>
        <dbReference type="EMBL" id="BCA94629.1"/>
    </source>
</evidence>
<evidence type="ECO:0000313" key="3">
    <source>
        <dbReference type="Proteomes" id="UP000502894"/>
    </source>
</evidence>
<dbReference type="AlphaFoldDB" id="A0A6F8T2H4"/>
<dbReference type="Proteomes" id="UP000502894">
    <property type="component" value="Chromosome"/>
</dbReference>
<name>A0A6F8T2H4_9GAMM</name>
<protein>
    <submittedName>
        <fullName evidence="2">Uncharacterized protein</fullName>
    </submittedName>
</protein>
<dbReference type="EMBL" id="AP022839">
    <property type="protein sequence ID" value="BCA94629.1"/>
    <property type="molecule type" value="Genomic_DNA"/>
</dbReference>
<accession>A0A6F8T2H4</accession>
<proteinExistence type="predicted"/>
<feature type="region of interest" description="Disordered" evidence="1">
    <location>
        <begin position="33"/>
        <end position="55"/>
    </location>
</feature>
<evidence type="ECO:0000256" key="1">
    <source>
        <dbReference type="SAM" id="MobiDB-lite"/>
    </source>
</evidence>
<gene>
    <name evidence="2" type="ORF">TUM19329_09900</name>
</gene>